<evidence type="ECO:0000256" key="1">
    <source>
        <dbReference type="ARBA" id="ARBA00004123"/>
    </source>
</evidence>
<reference evidence="5" key="1">
    <citation type="journal article" date="2020" name="Stud. Mycol.">
        <title>101 Dothideomycetes genomes: a test case for predicting lifestyles and emergence of pathogens.</title>
        <authorList>
            <person name="Haridas S."/>
            <person name="Albert R."/>
            <person name="Binder M."/>
            <person name="Bloem J."/>
            <person name="Labutti K."/>
            <person name="Salamov A."/>
            <person name="Andreopoulos B."/>
            <person name="Baker S."/>
            <person name="Barry K."/>
            <person name="Bills G."/>
            <person name="Bluhm B."/>
            <person name="Cannon C."/>
            <person name="Castanera R."/>
            <person name="Culley D."/>
            <person name="Daum C."/>
            <person name="Ezra D."/>
            <person name="Gonzalez J."/>
            <person name="Henrissat B."/>
            <person name="Kuo A."/>
            <person name="Liang C."/>
            <person name="Lipzen A."/>
            <person name="Lutzoni F."/>
            <person name="Magnuson J."/>
            <person name="Mondo S."/>
            <person name="Nolan M."/>
            <person name="Ohm R."/>
            <person name="Pangilinan J."/>
            <person name="Park H.-J."/>
            <person name="Ramirez L."/>
            <person name="Alfaro M."/>
            <person name="Sun H."/>
            <person name="Tritt A."/>
            <person name="Yoshinaga Y."/>
            <person name="Zwiers L.-H."/>
            <person name="Turgeon B."/>
            <person name="Goodwin S."/>
            <person name="Spatafora J."/>
            <person name="Crous P."/>
            <person name="Grigoriev I."/>
        </authorList>
    </citation>
    <scope>NUCLEOTIDE SEQUENCE</scope>
    <source>
        <strain evidence="5">ATCC 74209</strain>
    </source>
</reference>
<feature type="region of interest" description="Disordered" evidence="3">
    <location>
        <begin position="38"/>
        <end position="79"/>
    </location>
</feature>
<dbReference type="SMART" id="SM00066">
    <property type="entry name" value="GAL4"/>
    <property type="match status" value="1"/>
</dbReference>
<keyword evidence="6" id="KW-1185">Reference proteome</keyword>
<dbReference type="GO" id="GO:0005634">
    <property type="term" value="C:nucleus"/>
    <property type="evidence" value="ECO:0007669"/>
    <property type="project" value="UniProtKB-SubCell"/>
</dbReference>
<dbReference type="Proteomes" id="UP000799536">
    <property type="component" value="Unassembled WGS sequence"/>
</dbReference>
<evidence type="ECO:0000256" key="2">
    <source>
        <dbReference type="ARBA" id="ARBA00023242"/>
    </source>
</evidence>
<dbReference type="CDD" id="cd00067">
    <property type="entry name" value="GAL4"/>
    <property type="match status" value="1"/>
</dbReference>
<dbReference type="GO" id="GO:0000981">
    <property type="term" value="F:DNA-binding transcription factor activity, RNA polymerase II-specific"/>
    <property type="evidence" value="ECO:0007669"/>
    <property type="project" value="InterPro"/>
</dbReference>
<comment type="caution">
    <text evidence="5">The sequence shown here is derived from an EMBL/GenBank/DDBJ whole genome shotgun (WGS) entry which is preliminary data.</text>
</comment>
<evidence type="ECO:0000259" key="4">
    <source>
        <dbReference type="PROSITE" id="PS50048"/>
    </source>
</evidence>
<comment type="subcellular location">
    <subcellularLocation>
        <location evidence="1">Nucleus</location>
    </subcellularLocation>
</comment>
<dbReference type="Pfam" id="PF11951">
    <property type="entry name" value="Fungal_trans_2"/>
    <property type="match status" value="1"/>
</dbReference>
<dbReference type="Gene3D" id="4.10.240.10">
    <property type="entry name" value="Zn(2)-C6 fungal-type DNA-binding domain"/>
    <property type="match status" value="1"/>
</dbReference>
<feature type="compositionally biased region" description="Polar residues" evidence="3">
    <location>
        <begin position="64"/>
        <end position="79"/>
    </location>
</feature>
<dbReference type="GO" id="GO:0045944">
    <property type="term" value="P:positive regulation of transcription by RNA polymerase II"/>
    <property type="evidence" value="ECO:0007669"/>
    <property type="project" value="TreeGrafter"/>
</dbReference>
<dbReference type="InterPro" id="IPR021858">
    <property type="entry name" value="Fun_TF"/>
</dbReference>
<dbReference type="PANTHER" id="PTHR37534">
    <property type="entry name" value="TRANSCRIPTIONAL ACTIVATOR PROTEIN UGA3"/>
    <property type="match status" value="1"/>
</dbReference>
<dbReference type="EMBL" id="ML993986">
    <property type="protein sequence ID" value="KAF2201212.1"/>
    <property type="molecule type" value="Genomic_DNA"/>
</dbReference>
<dbReference type="OrthoDB" id="5333823at2759"/>
<dbReference type="Pfam" id="PF00172">
    <property type="entry name" value="Zn_clus"/>
    <property type="match status" value="1"/>
</dbReference>
<name>A0A9P4JKV4_9PLEO</name>
<sequence>MHTPTSLEDNRTFSVEIVPKIEDLEVDINDVKTVPSLIEDIPPISPTRIEKKRPRGRPRKHPQVSPSATTRPPNSRCKTGCQTCRKRKKKCDERKPTCFQCQKNNVVCEGYAPKERWRSGREREAEARKIKFEIPVELPTLIDGVETDLDRRLLNHFIDNASRVLSLHGEKCNPFTTVILPLAYIHRGVMHSILSLSSSHLYSLEPNVEFKERQYYHCDCAIQILKEEQKVDEGGRQYKDSTAVQAQTLMLFLRTIVDGDTDGEYRYYMDQLERLMKEQPPSNPEFNSLIKEFWYYHSVLNSVTSIDRRSMMEDFKLPSMLQPEAGALIGVMDGIFGFMSKVTNLRDKVRYRIENNEHPAVNLDCMSDATAIDTALRQWVCPHPEGTPRWIASLFYKHCTWVYLYRTTKPSRPHPTIKKAVDDGLWYLHGLPEETLSVLLMPLFLLGCAAFEEYQRQEISKAFDKLIGYSRLKNIERARVIVEKVWEMMDAGNRDSWDWEKIMKDKGWDFLIT</sequence>
<organism evidence="5 6">
    <name type="scientific">Delitschia confertaspora ATCC 74209</name>
    <dbReference type="NCBI Taxonomy" id="1513339"/>
    <lineage>
        <taxon>Eukaryota</taxon>
        <taxon>Fungi</taxon>
        <taxon>Dikarya</taxon>
        <taxon>Ascomycota</taxon>
        <taxon>Pezizomycotina</taxon>
        <taxon>Dothideomycetes</taxon>
        <taxon>Pleosporomycetidae</taxon>
        <taxon>Pleosporales</taxon>
        <taxon>Delitschiaceae</taxon>
        <taxon>Delitschia</taxon>
    </lineage>
</organism>
<proteinExistence type="predicted"/>
<evidence type="ECO:0000256" key="3">
    <source>
        <dbReference type="SAM" id="MobiDB-lite"/>
    </source>
</evidence>
<dbReference type="AlphaFoldDB" id="A0A9P4JKV4"/>
<dbReference type="PROSITE" id="PS00463">
    <property type="entry name" value="ZN2_CY6_FUNGAL_1"/>
    <property type="match status" value="1"/>
</dbReference>
<dbReference type="PROSITE" id="PS50048">
    <property type="entry name" value="ZN2_CY6_FUNGAL_2"/>
    <property type="match status" value="1"/>
</dbReference>
<dbReference type="SUPFAM" id="SSF57701">
    <property type="entry name" value="Zn2/Cys6 DNA-binding domain"/>
    <property type="match status" value="1"/>
</dbReference>
<dbReference type="GO" id="GO:0000976">
    <property type="term" value="F:transcription cis-regulatory region binding"/>
    <property type="evidence" value="ECO:0007669"/>
    <property type="project" value="TreeGrafter"/>
</dbReference>
<evidence type="ECO:0000313" key="6">
    <source>
        <dbReference type="Proteomes" id="UP000799536"/>
    </source>
</evidence>
<dbReference type="PANTHER" id="PTHR37534:SF38">
    <property type="entry name" value="ZN(2)-C6 FUNGAL-TYPE DOMAIN-CONTAINING PROTEIN"/>
    <property type="match status" value="1"/>
</dbReference>
<evidence type="ECO:0000313" key="5">
    <source>
        <dbReference type="EMBL" id="KAF2201212.1"/>
    </source>
</evidence>
<gene>
    <name evidence="5" type="ORF">GQ43DRAFT_431835</name>
</gene>
<dbReference type="GO" id="GO:0008270">
    <property type="term" value="F:zinc ion binding"/>
    <property type="evidence" value="ECO:0007669"/>
    <property type="project" value="InterPro"/>
</dbReference>
<dbReference type="InterPro" id="IPR036864">
    <property type="entry name" value="Zn2-C6_fun-type_DNA-bd_sf"/>
</dbReference>
<protein>
    <recommendedName>
        <fullName evidence="4">Zn(2)-C6 fungal-type domain-containing protein</fullName>
    </recommendedName>
</protein>
<accession>A0A9P4JKV4</accession>
<feature type="domain" description="Zn(2)-C6 fungal-type" evidence="4">
    <location>
        <begin position="80"/>
        <end position="108"/>
    </location>
</feature>
<feature type="compositionally biased region" description="Basic residues" evidence="3">
    <location>
        <begin position="50"/>
        <end position="62"/>
    </location>
</feature>
<keyword evidence="2" id="KW-0539">Nucleus</keyword>
<dbReference type="InterPro" id="IPR001138">
    <property type="entry name" value="Zn2Cys6_DnaBD"/>
</dbReference>